<proteinExistence type="predicted"/>
<name>A0A8J3IXJ6_9ACTN</name>
<feature type="compositionally biased region" description="Polar residues" evidence="1">
    <location>
        <begin position="9"/>
        <end position="27"/>
    </location>
</feature>
<dbReference type="AlphaFoldDB" id="A0A8J3IXJ6"/>
<comment type="caution">
    <text evidence="2">The sequence shown here is derived from an EMBL/GenBank/DDBJ whole genome shotgun (WGS) entry which is preliminary data.</text>
</comment>
<dbReference type="EMBL" id="BOMB01000015">
    <property type="protein sequence ID" value="GID11876.1"/>
    <property type="molecule type" value="Genomic_DNA"/>
</dbReference>
<sequence length="103" mass="11181">MGTARPDSSAWQPNNLAGNKASRQLSRASERPSRNTASGLLSLAREQPDRPHNEAQPAGERPPDSSARRTNDPAGDATHPTAQAGERLTKFRVSAIRWRGRCP</sequence>
<evidence type="ECO:0000313" key="3">
    <source>
        <dbReference type="Proteomes" id="UP000612808"/>
    </source>
</evidence>
<evidence type="ECO:0000256" key="1">
    <source>
        <dbReference type="SAM" id="MobiDB-lite"/>
    </source>
</evidence>
<dbReference type="Proteomes" id="UP000612808">
    <property type="component" value="Unassembled WGS sequence"/>
</dbReference>
<feature type="compositionally biased region" description="Basic and acidic residues" evidence="1">
    <location>
        <begin position="61"/>
        <end position="71"/>
    </location>
</feature>
<reference evidence="2" key="1">
    <citation type="submission" date="2021-01" db="EMBL/GenBank/DDBJ databases">
        <title>Whole genome shotgun sequence of Actinocatenispora rupis NBRC 107355.</title>
        <authorList>
            <person name="Komaki H."/>
            <person name="Tamura T."/>
        </authorList>
    </citation>
    <scope>NUCLEOTIDE SEQUENCE</scope>
    <source>
        <strain evidence="2">NBRC 107355</strain>
    </source>
</reference>
<feature type="region of interest" description="Disordered" evidence="1">
    <location>
        <begin position="1"/>
        <end position="103"/>
    </location>
</feature>
<gene>
    <name evidence="2" type="ORF">Aru02nite_27650</name>
</gene>
<evidence type="ECO:0000313" key="2">
    <source>
        <dbReference type="EMBL" id="GID11876.1"/>
    </source>
</evidence>
<organism evidence="2 3">
    <name type="scientific">Actinocatenispora rupis</name>
    <dbReference type="NCBI Taxonomy" id="519421"/>
    <lineage>
        <taxon>Bacteria</taxon>
        <taxon>Bacillati</taxon>
        <taxon>Actinomycetota</taxon>
        <taxon>Actinomycetes</taxon>
        <taxon>Micromonosporales</taxon>
        <taxon>Micromonosporaceae</taxon>
        <taxon>Actinocatenispora</taxon>
    </lineage>
</organism>
<protein>
    <submittedName>
        <fullName evidence="2">Uncharacterized protein</fullName>
    </submittedName>
</protein>
<keyword evidence="3" id="KW-1185">Reference proteome</keyword>
<accession>A0A8J3IXJ6</accession>